<evidence type="ECO:0000313" key="1">
    <source>
        <dbReference type="EMBL" id="GEL47436.1"/>
    </source>
</evidence>
<proteinExistence type="predicted"/>
<gene>
    <name evidence="1" type="ORF">CHO01_25520</name>
    <name evidence="2" type="ORF">HNR08_001255</name>
</gene>
<sequence length="81" mass="8690">MTALLPVGLDPRAVVPLLDLPGLLLAPTGGPEHQLARVESFPSVEPGAADLDLIRCRCAGLFTTAAFELHRNDLHPDDEEH</sequence>
<evidence type="ECO:0000313" key="3">
    <source>
        <dbReference type="Proteomes" id="UP000321723"/>
    </source>
</evidence>
<evidence type="ECO:0000313" key="4">
    <source>
        <dbReference type="Proteomes" id="UP000564629"/>
    </source>
</evidence>
<name>A0A511FDW2_9CELL</name>
<reference evidence="2 4" key="2">
    <citation type="submission" date="2020-08" db="EMBL/GenBank/DDBJ databases">
        <title>Sequencing the genomes of 1000 actinobacteria strains.</title>
        <authorList>
            <person name="Klenk H.-P."/>
        </authorList>
    </citation>
    <scope>NUCLEOTIDE SEQUENCE [LARGE SCALE GENOMIC DNA]</scope>
    <source>
        <strain evidence="2 4">DSM 9581</strain>
    </source>
</reference>
<comment type="caution">
    <text evidence="1">The sequence shown here is derived from an EMBL/GenBank/DDBJ whole genome shotgun (WGS) entry which is preliminary data.</text>
</comment>
<organism evidence="1 3">
    <name type="scientific">Cellulomonas hominis</name>
    <dbReference type="NCBI Taxonomy" id="156981"/>
    <lineage>
        <taxon>Bacteria</taxon>
        <taxon>Bacillati</taxon>
        <taxon>Actinomycetota</taxon>
        <taxon>Actinomycetes</taxon>
        <taxon>Micrococcales</taxon>
        <taxon>Cellulomonadaceae</taxon>
        <taxon>Cellulomonas</taxon>
    </lineage>
</organism>
<keyword evidence="3" id="KW-1185">Reference proteome</keyword>
<dbReference type="Proteomes" id="UP000321723">
    <property type="component" value="Unassembled WGS sequence"/>
</dbReference>
<dbReference type="EMBL" id="BJVQ01000037">
    <property type="protein sequence ID" value="GEL47436.1"/>
    <property type="molecule type" value="Genomic_DNA"/>
</dbReference>
<dbReference type="RefSeq" id="WP_146838526.1">
    <property type="nucleotide sequence ID" value="NZ_BJVQ01000037.1"/>
</dbReference>
<accession>A0A511FDW2</accession>
<dbReference type="AlphaFoldDB" id="A0A511FDW2"/>
<evidence type="ECO:0000313" key="2">
    <source>
        <dbReference type="EMBL" id="MBB5472519.1"/>
    </source>
</evidence>
<reference evidence="1 3" key="1">
    <citation type="submission" date="2019-07" db="EMBL/GenBank/DDBJ databases">
        <title>Whole genome shotgun sequence of Cellulomonas hominis NBRC 16055.</title>
        <authorList>
            <person name="Hosoyama A."/>
            <person name="Uohara A."/>
            <person name="Ohji S."/>
            <person name="Ichikawa N."/>
        </authorList>
    </citation>
    <scope>NUCLEOTIDE SEQUENCE [LARGE SCALE GENOMIC DNA]</scope>
    <source>
        <strain evidence="1 3">NBRC 16055</strain>
    </source>
</reference>
<protein>
    <submittedName>
        <fullName evidence="1">Uncharacterized protein</fullName>
    </submittedName>
</protein>
<dbReference type="Proteomes" id="UP000564629">
    <property type="component" value="Unassembled WGS sequence"/>
</dbReference>
<dbReference type="EMBL" id="JACHDN010000001">
    <property type="protein sequence ID" value="MBB5472519.1"/>
    <property type="molecule type" value="Genomic_DNA"/>
</dbReference>